<feature type="chain" id="PRO_5017001072" evidence="1">
    <location>
        <begin position="26"/>
        <end position="148"/>
    </location>
</feature>
<dbReference type="PANTHER" id="PTHR45011">
    <property type="entry name" value="DAP3-BINDING CELL DEATH ENHANCER 1"/>
    <property type="match status" value="1"/>
</dbReference>
<name>A0A368U3J1_9GAMM</name>
<dbReference type="InterPro" id="IPR052748">
    <property type="entry name" value="ISR_Activator"/>
</dbReference>
<keyword evidence="3" id="KW-1185">Reference proteome</keyword>
<dbReference type="OrthoDB" id="8561742at2"/>
<gene>
    <name evidence="2" type="ORF">DU505_00695</name>
</gene>
<dbReference type="EMBL" id="QPII01000001">
    <property type="protein sequence ID" value="RCV91628.1"/>
    <property type="molecule type" value="Genomic_DNA"/>
</dbReference>
<dbReference type="Pfam" id="PF08238">
    <property type="entry name" value="Sel1"/>
    <property type="match status" value="2"/>
</dbReference>
<evidence type="ECO:0000313" key="2">
    <source>
        <dbReference type="EMBL" id="RCV91628.1"/>
    </source>
</evidence>
<sequence length="148" mass="16211">MPRYPMKPCLLSLIVALAATPPSWAGNPLEAPPQGRMIDSYLAYGQFKMGRYVQAFDIWQRLAQAGDADAAFQLGVMLEDGRGTPADLEQALFYYRQASEGGSRRAAHRLAALYENGAHGLAADETLSEHYRNLAESPSPLDQAESPR</sequence>
<keyword evidence="1" id="KW-0732">Signal</keyword>
<evidence type="ECO:0000313" key="3">
    <source>
        <dbReference type="Proteomes" id="UP000252405"/>
    </source>
</evidence>
<dbReference type="SMART" id="SM00671">
    <property type="entry name" value="SEL1"/>
    <property type="match status" value="2"/>
</dbReference>
<protein>
    <submittedName>
        <fullName evidence="2">Sel1 repeat family protein</fullName>
    </submittedName>
</protein>
<dbReference type="Gene3D" id="1.25.40.10">
    <property type="entry name" value="Tetratricopeptide repeat domain"/>
    <property type="match status" value="1"/>
</dbReference>
<dbReference type="InterPro" id="IPR011990">
    <property type="entry name" value="TPR-like_helical_dom_sf"/>
</dbReference>
<proteinExistence type="predicted"/>
<dbReference type="SUPFAM" id="SSF81901">
    <property type="entry name" value="HCP-like"/>
    <property type="match status" value="1"/>
</dbReference>
<dbReference type="AlphaFoldDB" id="A0A368U3J1"/>
<evidence type="ECO:0000256" key="1">
    <source>
        <dbReference type="SAM" id="SignalP"/>
    </source>
</evidence>
<dbReference type="Proteomes" id="UP000252405">
    <property type="component" value="Unassembled WGS sequence"/>
</dbReference>
<dbReference type="InterPro" id="IPR006597">
    <property type="entry name" value="Sel1-like"/>
</dbReference>
<comment type="caution">
    <text evidence="2">The sequence shown here is derived from an EMBL/GenBank/DDBJ whole genome shotgun (WGS) entry which is preliminary data.</text>
</comment>
<feature type="signal peptide" evidence="1">
    <location>
        <begin position="1"/>
        <end position="25"/>
    </location>
</feature>
<accession>A0A368U3J1</accession>
<reference evidence="2 3" key="1">
    <citation type="submission" date="2018-07" db="EMBL/GenBank/DDBJ databases">
        <title>Halomonas montanilacus sp. nov., isolated from Lake Pengyan on Tibetan Plateau.</title>
        <authorList>
            <person name="Lu H."/>
            <person name="Xing P."/>
            <person name="Wu Q."/>
        </authorList>
    </citation>
    <scope>NUCLEOTIDE SEQUENCE [LARGE SCALE GENOMIC DNA]</scope>
    <source>
        <strain evidence="2 3">PYC7W</strain>
    </source>
</reference>
<dbReference type="PANTHER" id="PTHR45011:SF1">
    <property type="entry name" value="DAP3-BINDING CELL DEATH ENHANCER 1"/>
    <property type="match status" value="1"/>
</dbReference>
<organism evidence="2 3">
    <name type="scientific">Billgrantia montanilacus</name>
    <dbReference type="NCBI Taxonomy" id="2282305"/>
    <lineage>
        <taxon>Bacteria</taxon>
        <taxon>Pseudomonadati</taxon>
        <taxon>Pseudomonadota</taxon>
        <taxon>Gammaproteobacteria</taxon>
        <taxon>Oceanospirillales</taxon>
        <taxon>Halomonadaceae</taxon>
        <taxon>Billgrantia</taxon>
    </lineage>
</organism>